<gene>
    <name evidence="1" type="ORF">FHS54_002899</name>
</gene>
<evidence type="ECO:0000313" key="2">
    <source>
        <dbReference type="Proteomes" id="UP000576821"/>
    </source>
</evidence>
<organism evidence="1 2">
    <name type="scientific">Sphingobium vermicomposti</name>
    <dbReference type="NCBI Taxonomy" id="529005"/>
    <lineage>
        <taxon>Bacteria</taxon>
        <taxon>Pseudomonadati</taxon>
        <taxon>Pseudomonadota</taxon>
        <taxon>Alphaproteobacteria</taxon>
        <taxon>Sphingomonadales</taxon>
        <taxon>Sphingomonadaceae</taxon>
        <taxon>Sphingobium</taxon>
    </lineage>
</organism>
<reference evidence="1 2" key="1">
    <citation type="submission" date="2020-03" db="EMBL/GenBank/DDBJ databases">
        <title>Genomic Encyclopedia of Type Strains, Phase IV (KMG-IV): sequencing the most valuable type-strain genomes for metagenomic binning, comparative biology and taxonomic classification.</title>
        <authorList>
            <person name="Goeker M."/>
        </authorList>
    </citation>
    <scope>NUCLEOTIDE SEQUENCE [LARGE SCALE GENOMIC DNA]</scope>
    <source>
        <strain evidence="1 2">DSM 21299</strain>
    </source>
</reference>
<proteinExistence type="predicted"/>
<name>A0A846M7S0_9SPHN</name>
<dbReference type="EMBL" id="JAASQR010000004">
    <property type="protein sequence ID" value="NIJ17899.1"/>
    <property type="molecule type" value="Genomic_DNA"/>
</dbReference>
<dbReference type="AlphaFoldDB" id="A0A846M7S0"/>
<keyword evidence="2" id="KW-1185">Reference proteome</keyword>
<comment type="caution">
    <text evidence="1">The sequence shown here is derived from an EMBL/GenBank/DDBJ whole genome shotgun (WGS) entry which is preliminary data.</text>
</comment>
<dbReference type="Proteomes" id="UP000576821">
    <property type="component" value="Unassembled WGS sequence"/>
</dbReference>
<sequence>MKAFPRKINADMMASKRLAAGGEKRSDILTLAGKIE</sequence>
<evidence type="ECO:0000313" key="1">
    <source>
        <dbReference type="EMBL" id="NIJ17899.1"/>
    </source>
</evidence>
<protein>
    <submittedName>
        <fullName evidence="1">Uncharacterized protein</fullName>
    </submittedName>
</protein>
<accession>A0A846M7S0</accession>